<evidence type="ECO:0000259" key="2">
    <source>
        <dbReference type="Pfam" id="PF22936"/>
    </source>
</evidence>
<evidence type="ECO:0000313" key="3">
    <source>
        <dbReference type="EMBL" id="GEZ99195.1"/>
    </source>
</evidence>
<dbReference type="EMBL" id="BKCJ010352543">
    <property type="protein sequence ID" value="GEZ99195.1"/>
    <property type="molecule type" value="Genomic_DNA"/>
</dbReference>
<feature type="domain" description="Reverse transcriptase Ty1/copia-type" evidence="1">
    <location>
        <begin position="402"/>
        <end position="454"/>
    </location>
</feature>
<keyword evidence="3" id="KW-0548">Nucleotidyltransferase</keyword>
<dbReference type="Pfam" id="PF22936">
    <property type="entry name" value="Pol_BBD"/>
    <property type="match status" value="1"/>
</dbReference>
<proteinExistence type="predicted"/>
<feature type="domain" description="Retrovirus-related Pol polyprotein from transposon TNT 1-94-like beta-barrel" evidence="2">
    <location>
        <begin position="139"/>
        <end position="173"/>
    </location>
</feature>
<name>A0A699J145_TANCI</name>
<dbReference type="InterPro" id="IPR013103">
    <property type="entry name" value="RVT_2"/>
</dbReference>
<keyword evidence="3" id="KW-0695">RNA-directed DNA polymerase</keyword>
<sequence>GPKEIRPLWDNTVRVNHQNKLNHPHPKRNFVSAAVLTKSGKVPVNGAKQSSHRAAISVSAARRVNTAASRLNVNNALPTTYSYFKAHSSVRRPFNQKSATKTNNFNEKVNTVKVNNVTTAGPKAVVRAVKGNRNNDQGIFDSGCSRHMTRNKSYLINYQEIDGEFVAFGGNAKGGPKRTQKMRLLMMLEKKVLKFQERRMEFRIQQKKVTKMINRRILEIKKMPLQNNVNKNLKDCLVKGRLLTLTTLIDLILLVHQLMLMFTLVSDTGSTYINLSGSIPVNAATLPNADLHTDPLMPNLEDTADLQDSKIFSGAYDDEVKGAVDDFNNLELTTFVSVIPTTRIHKDHPKEQIIRDPLSAPQTRRMTKTSQEHAMVNYIKKQRRTNHKDYQNCLFACFLSQIEPTKVYRNKKDERGIVVRNKSRLVAQGYTHEDGINYDEVFAPVARIEAIRGIINKTLFIKKDKEFEGLMHKKFQMSSLGELTFFLGLQVMQRDDRNFISQDKYVVDILKKFNFSLMKTASTPIETNKALLKDEETKDVDIHLYRSMIGSLMYLIASKPHIIFAVCACARFQVTPKVSHLYAVNRIFRYLKVNPNLAFSILRIHHLTWKLFQIMIMLS</sequence>
<evidence type="ECO:0000259" key="1">
    <source>
        <dbReference type="Pfam" id="PF07727"/>
    </source>
</evidence>
<dbReference type="PANTHER" id="PTHR11439:SF509">
    <property type="entry name" value="RNA-DIRECTED DNA POLYMERASE"/>
    <property type="match status" value="1"/>
</dbReference>
<dbReference type="InterPro" id="IPR054722">
    <property type="entry name" value="PolX-like_BBD"/>
</dbReference>
<feature type="domain" description="Reverse transcriptase Ty1/copia-type" evidence="1">
    <location>
        <begin position="465"/>
        <end position="526"/>
    </location>
</feature>
<dbReference type="Pfam" id="PF07727">
    <property type="entry name" value="RVT_2"/>
    <property type="match status" value="2"/>
</dbReference>
<feature type="non-terminal residue" evidence="3">
    <location>
        <position position="1"/>
    </location>
</feature>
<dbReference type="PANTHER" id="PTHR11439">
    <property type="entry name" value="GAG-POL-RELATED RETROTRANSPOSON"/>
    <property type="match status" value="1"/>
</dbReference>
<gene>
    <name evidence="3" type="ORF">Tci_571168</name>
</gene>
<accession>A0A699J145</accession>
<dbReference type="AlphaFoldDB" id="A0A699J145"/>
<keyword evidence="3" id="KW-0808">Transferase</keyword>
<protein>
    <submittedName>
        <fullName evidence="3">Ribonuclease H-like domain, reverse transcriptase, RNA-dependent DNA polymerase</fullName>
    </submittedName>
</protein>
<reference evidence="3" key="1">
    <citation type="journal article" date="2019" name="Sci. Rep.">
        <title>Draft genome of Tanacetum cinerariifolium, the natural source of mosquito coil.</title>
        <authorList>
            <person name="Yamashiro T."/>
            <person name="Shiraishi A."/>
            <person name="Satake H."/>
            <person name="Nakayama K."/>
        </authorList>
    </citation>
    <scope>NUCLEOTIDE SEQUENCE</scope>
</reference>
<organism evidence="3">
    <name type="scientific">Tanacetum cinerariifolium</name>
    <name type="common">Dalmatian daisy</name>
    <name type="synonym">Chrysanthemum cinerariifolium</name>
    <dbReference type="NCBI Taxonomy" id="118510"/>
    <lineage>
        <taxon>Eukaryota</taxon>
        <taxon>Viridiplantae</taxon>
        <taxon>Streptophyta</taxon>
        <taxon>Embryophyta</taxon>
        <taxon>Tracheophyta</taxon>
        <taxon>Spermatophyta</taxon>
        <taxon>Magnoliopsida</taxon>
        <taxon>eudicotyledons</taxon>
        <taxon>Gunneridae</taxon>
        <taxon>Pentapetalae</taxon>
        <taxon>asterids</taxon>
        <taxon>campanulids</taxon>
        <taxon>Asterales</taxon>
        <taxon>Asteraceae</taxon>
        <taxon>Asteroideae</taxon>
        <taxon>Anthemideae</taxon>
        <taxon>Anthemidinae</taxon>
        <taxon>Tanacetum</taxon>
    </lineage>
</organism>
<comment type="caution">
    <text evidence="3">The sequence shown here is derived from an EMBL/GenBank/DDBJ whole genome shotgun (WGS) entry which is preliminary data.</text>
</comment>
<dbReference type="GO" id="GO:0003964">
    <property type="term" value="F:RNA-directed DNA polymerase activity"/>
    <property type="evidence" value="ECO:0007669"/>
    <property type="project" value="UniProtKB-KW"/>
</dbReference>